<evidence type="ECO:0000256" key="3">
    <source>
        <dbReference type="ARBA" id="ARBA00023002"/>
    </source>
</evidence>
<gene>
    <name evidence="4" type="ORF">PUMCH_000352</name>
</gene>
<dbReference type="GeneID" id="88171421"/>
<accession>A0AAX4H575</accession>
<dbReference type="PANTHER" id="PTHR24320:SF282">
    <property type="entry name" value="WW DOMAIN-CONTAINING OXIDOREDUCTASE"/>
    <property type="match status" value="1"/>
</dbReference>
<dbReference type="SUPFAM" id="SSF51735">
    <property type="entry name" value="NAD(P)-binding Rossmann-fold domains"/>
    <property type="match status" value="1"/>
</dbReference>
<keyword evidence="3" id="KW-0560">Oxidoreductase</keyword>
<evidence type="ECO:0008006" key="6">
    <source>
        <dbReference type="Google" id="ProtNLM"/>
    </source>
</evidence>
<keyword evidence="5" id="KW-1185">Reference proteome</keyword>
<reference evidence="4 5" key="1">
    <citation type="submission" date="2023-10" db="EMBL/GenBank/DDBJ databases">
        <title>Draft Genome Sequence of Candida saopaulonensis from a very Premature Infant with Sepsis.</title>
        <authorList>
            <person name="Ning Y."/>
            <person name="Dai R."/>
            <person name="Xiao M."/>
            <person name="Xu Y."/>
            <person name="Yan Q."/>
            <person name="Zhang L."/>
        </authorList>
    </citation>
    <scope>NUCLEOTIDE SEQUENCE [LARGE SCALE GENOMIC DNA]</scope>
    <source>
        <strain evidence="4 5">19XY460</strain>
    </source>
</reference>
<evidence type="ECO:0000313" key="4">
    <source>
        <dbReference type="EMBL" id="WPK23127.1"/>
    </source>
</evidence>
<organism evidence="4 5">
    <name type="scientific">Australozyma saopauloensis</name>
    <dbReference type="NCBI Taxonomy" id="291208"/>
    <lineage>
        <taxon>Eukaryota</taxon>
        <taxon>Fungi</taxon>
        <taxon>Dikarya</taxon>
        <taxon>Ascomycota</taxon>
        <taxon>Saccharomycotina</taxon>
        <taxon>Pichiomycetes</taxon>
        <taxon>Metschnikowiaceae</taxon>
        <taxon>Australozyma</taxon>
    </lineage>
</organism>
<dbReference type="RefSeq" id="XP_062875514.1">
    <property type="nucleotide sequence ID" value="XM_063019444.1"/>
</dbReference>
<evidence type="ECO:0000313" key="5">
    <source>
        <dbReference type="Proteomes" id="UP001338582"/>
    </source>
</evidence>
<sequence length="334" mass="37552">MTQAAGFYNPETAEYFDPKETHRVAIVSGGNSGIGWYTVLHLYLHGYAVYVVGRNESRVKKAIKDIEDEARRRTSSYDSFQKKTRHLGSMEYIHFDCCDLESVERCATAFLSKERRLHVLINNAGVMGIPFEITKDGYEIQYQVNLVAPFLFTLNLLPALKAAKSDAVPRVLTLSSVGHNAAYRYFDPSDHINHFPLMLYTWIRYGNAKCAAIQFMKKFAANYPGILAFSIHPGVIGETELYSWWDKLPFLGSIFHTARNVAGYFIGVSSEEGSLATLRAAMDQSLGEDDSGSYLITGGSIIEPSRVALNKDNIDTTWNRNIEMLREKGFTLLL</sequence>
<dbReference type="Gene3D" id="3.40.50.720">
    <property type="entry name" value="NAD(P)-binding Rossmann-like Domain"/>
    <property type="match status" value="1"/>
</dbReference>
<dbReference type="PANTHER" id="PTHR24320">
    <property type="entry name" value="RETINOL DEHYDROGENASE"/>
    <property type="match status" value="1"/>
</dbReference>
<dbReference type="GO" id="GO:0016491">
    <property type="term" value="F:oxidoreductase activity"/>
    <property type="evidence" value="ECO:0007669"/>
    <property type="project" value="UniProtKB-KW"/>
</dbReference>
<protein>
    <recommendedName>
        <fullName evidence="6">NAD(P)-binding protein</fullName>
    </recommendedName>
</protein>
<dbReference type="AlphaFoldDB" id="A0AAX4H575"/>
<evidence type="ECO:0000256" key="1">
    <source>
        <dbReference type="ARBA" id="ARBA00006484"/>
    </source>
</evidence>
<comment type="similarity">
    <text evidence="1">Belongs to the short-chain dehydrogenases/reductases (SDR) family.</text>
</comment>
<dbReference type="InterPro" id="IPR036291">
    <property type="entry name" value="NAD(P)-bd_dom_sf"/>
</dbReference>
<name>A0AAX4H575_9ASCO</name>
<dbReference type="InterPro" id="IPR002347">
    <property type="entry name" value="SDR_fam"/>
</dbReference>
<dbReference type="KEGG" id="asau:88171421"/>
<dbReference type="Pfam" id="PF00106">
    <property type="entry name" value="adh_short"/>
    <property type="match status" value="1"/>
</dbReference>
<dbReference type="EMBL" id="CP138894">
    <property type="protein sequence ID" value="WPK23127.1"/>
    <property type="molecule type" value="Genomic_DNA"/>
</dbReference>
<evidence type="ECO:0000256" key="2">
    <source>
        <dbReference type="ARBA" id="ARBA00022857"/>
    </source>
</evidence>
<dbReference type="PRINTS" id="PR00081">
    <property type="entry name" value="GDHRDH"/>
</dbReference>
<proteinExistence type="inferred from homology"/>
<dbReference type="Proteomes" id="UP001338582">
    <property type="component" value="Chromosome 1"/>
</dbReference>
<keyword evidence="2" id="KW-0521">NADP</keyword>